<sequence>MEHKNGWLSLEVGLSEDVQPNGKKSEKLNELAMQANAWLTTQFKEAGVLD</sequence>
<proteinExistence type="predicted"/>
<evidence type="ECO:0000313" key="1">
    <source>
        <dbReference type="EMBL" id="ASZ74909.1"/>
    </source>
</evidence>
<dbReference type="EMBL" id="MF668286">
    <property type="protein sequence ID" value="ASZ74909.1"/>
    <property type="molecule type" value="Genomic_DNA"/>
</dbReference>
<name>A0A2D0ZN02_9CAUD</name>
<dbReference type="Proteomes" id="UP000231419">
    <property type="component" value="Segment"/>
</dbReference>
<keyword evidence="2" id="KW-1185">Reference proteome</keyword>
<gene>
    <name evidence="1" type="ORF">SEA_TRINA_95</name>
</gene>
<reference evidence="2" key="1">
    <citation type="submission" date="2017-08" db="EMBL/GenBank/DDBJ databases">
        <authorList>
            <person name="de Groot N.N."/>
        </authorList>
    </citation>
    <scope>NUCLEOTIDE SEQUENCE [LARGE SCALE GENOMIC DNA]</scope>
</reference>
<organism evidence="1 2">
    <name type="scientific">Rhodococcus phage Trina</name>
    <dbReference type="NCBI Taxonomy" id="2027905"/>
    <lineage>
        <taxon>Viruses</taxon>
        <taxon>Duplodnaviria</taxon>
        <taxon>Heunggongvirae</taxon>
        <taxon>Uroviricota</taxon>
        <taxon>Caudoviricetes</taxon>
        <taxon>Trinavirus</taxon>
        <taxon>Trinavirus trina</taxon>
    </lineage>
</organism>
<protein>
    <submittedName>
        <fullName evidence="1">Uncharacterized protein</fullName>
    </submittedName>
</protein>
<evidence type="ECO:0000313" key="2">
    <source>
        <dbReference type="Proteomes" id="UP000231419"/>
    </source>
</evidence>
<accession>A0A2D0ZN02</accession>